<dbReference type="PANTHER" id="PTHR30582">
    <property type="entry name" value="L,D-TRANSPEPTIDASE"/>
    <property type="match status" value="1"/>
</dbReference>
<dbReference type="GO" id="GO:0071972">
    <property type="term" value="F:peptidoglycan L,D-transpeptidase activity"/>
    <property type="evidence" value="ECO:0007669"/>
    <property type="project" value="TreeGrafter"/>
</dbReference>
<evidence type="ECO:0000259" key="8">
    <source>
        <dbReference type="PROSITE" id="PS52029"/>
    </source>
</evidence>
<keyword evidence="3 6" id="KW-0133">Cell shape</keyword>
<feature type="active site" description="Nucleophile" evidence="6">
    <location>
        <position position="563"/>
    </location>
</feature>
<dbReference type="Gene3D" id="2.40.440.10">
    <property type="entry name" value="L,D-transpeptidase catalytic domain-like"/>
    <property type="match status" value="1"/>
</dbReference>
<dbReference type="CDD" id="cd16913">
    <property type="entry name" value="YkuD_like"/>
    <property type="match status" value="1"/>
</dbReference>
<dbReference type="Pfam" id="PF03734">
    <property type="entry name" value="YkuD"/>
    <property type="match status" value="1"/>
</dbReference>
<keyword evidence="4 6" id="KW-0573">Peptidoglycan synthesis</keyword>
<feature type="active site" description="Proton donor/acceptor" evidence="6">
    <location>
        <position position="542"/>
    </location>
</feature>
<dbReference type="GO" id="GO:0008360">
    <property type="term" value="P:regulation of cell shape"/>
    <property type="evidence" value="ECO:0007669"/>
    <property type="project" value="UniProtKB-UniRule"/>
</dbReference>
<feature type="compositionally biased region" description="Basic and acidic residues" evidence="7">
    <location>
        <begin position="398"/>
        <end position="410"/>
    </location>
</feature>
<organism evidence="9 10">
    <name type="scientific">Moryella indoligenes</name>
    <dbReference type="NCBI Taxonomy" id="371674"/>
    <lineage>
        <taxon>Bacteria</taxon>
        <taxon>Bacillati</taxon>
        <taxon>Bacillota</taxon>
        <taxon>Clostridia</taxon>
        <taxon>Lachnospirales</taxon>
        <taxon>Lachnospiraceae</taxon>
        <taxon>Moryella</taxon>
    </lineage>
</organism>
<dbReference type="GO" id="GO:0018104">
    <property type="term" value="P:peptidoglycan-protein cross-linking"/>
    <property type="evidence" value="ECO:0007669"/>
    <property type="project" value="TreeGrafter"/>
</dbReference>
<keyword evidence="5 6" id="KW-0961">Cell wall biogenesis/degradation</keyword>
<dbReference type="InterPro" id="IPR050979">
    <property type="entry name" value="LD-transpeptidase"/>
</dbReference>
<keyword evidence="2" id="KW-0808">Transferase</keyword>
<evidence type="ECO:0000256" key="1">
    <source>
        <dbReference type="ARBA" id="ARBA00004752"/>
    </source>
</evidence>
<dbReference type="GO" id="GO:0005576">
    <property type="term" value="C:extracellular region"/>
    <property type="evidence" value="ECO:0007669"/>
    <property type="project" value="TreeGrafter"/>
</dbReference>
<feature type="domain" description="L,D-TPase catalytic" evidence="8">
    <location>
        <begin position="466"/>
        <end position="587"/>
    </location>
</feature>
<dbReference type="RefSeq" id="WP_307253080.1">
    <property type="nucleotide sequence ID" value="NZ_JAUSTO010000003.1"/>
</dbReference>
<dbReference type="InterPro" id="IPR005490">
    <property type="entry name" value="LD_TPept_cat_dom"/>
</dbReference>
<keyword evidence="10" id="KW-1185">Reference proteome</keyword>
<dbReference type="GO" id="GO:0016740">
    <property type="term" value="F:transferase activity"/>
    <property type="evidence" value="ECO:0007669"/>
    <property type="project" value="UniProtKB-KW"/>
</dbReference>
<dbReference type="PROSITE" id="PS52029">
    <property type="entry name" value="LD_TPASE"/>
    <property type="match status" value="1"/>
</dbReference>
<evidence type="ECO:0000256" key="3">
    <source>
        <dbReference type="ARBA" id="ARBA00022960"/>
    </source>
</evidence>
<dbReference type="InterPro" id="IPR038063">
    <property type="entry name" value="Transpep_catalytic_dom"/>
</dbReference>
<feature type="compositionally biased region" description="Basic and acidic residues" evidence="7">
    <location>
        <begin position="307"/>
        <end position="333"/>
    </location>
</feature>
<dbReference type="PANTHER" id="PTHR30582:SF33">
    <property type="entry name" value="EXPORTED PROTEIN"/>
    <property type="match status" value="1"/>
</dbReference>
<reference evidence="9" key="1">
    <citation type="submission" date="2023-07" db="EMBL/GenBank/DDBJ databases">
        <title>Genomic Encyclopedia of Type Strains, Phase IV (KMG-IV): sequencing the most valuable type-strain genomes for metagenomic binning, comparative biology and taxonomic classification.</title>
        <authorList>
            <person name="Goeker M."/>
        </authorList>
    </citation>
    <scope>NUCLEOTIDE SEQUENCE</scope>
    <source>
        <strain evidence="9">DSM 19659</strain>
    </source>
</reference>
<evidence type="ECO:0000256" key="5">
    <source>
        <dbReference type="ARBA" id="ARBA00023316"/>
    </source>
</evidence>
<evidence type="ECO:0000313" key="9">
    <source>
        <dbReference type="EMBL" id="MDQ0151889.1"/>
    </source>
</evidence>
<evidence type="ECO:0000256" key="4">
    <source>
        <dbReference type="ARBA" id="ARBA00022984"/>
    </source>
</evidence>
<protein>
    <submittedName>
        <fullName evidence="9">Lipoprotein-anchoring transpeptidase ErfK/SrfK</fullName>
    </submittedName>
</protein>
<evidence type="ECO:0000256" key="6">
    <source>
        <dbReference type="PROSITE-ProRule" id="PRU01373"/>
    </source>
</evidence>
<feature type="region of interest" description="Disordered" evidence="7">
    <location>
        <begin position="304"/>
        <end position="333"/>
    </location>
</feature>
<evidence type="ECO:0000313" key="10">
    <source>
        <dbReference type="Proteomes" id="UP001241537"/>
    </source>
</evidence>
<dbReference type="GO" id="GO:0071555">
    <property type="term" value="P:cell wall organization"/>
    <property type="evidence" value="ECO:0007669"/>
    <property type="project" value="UniProtKB-UniRule"/>
</dbReference>
<proteinExistence type="predicted"/>
<dbReference type="Proteomes" id="UP001241537">
    <property type="component" value="Unassembled WGS sequence"/>
</dbReference>
<evidence type="ECO:0000256" key="2">
    <source>
        <dbReference type="ARBA" id="ARBA00022679"/>
    </source>
</evidence>
<gene>
    <name evidence="9" type="ORF">J2S20_000571</name>
</gene>
<comment type="pathway">
    <text evidence="1 6">Cell wall biogenesis; peptidoglycan biosynthesis.</text>
</comment>
<dbReference type="EMBL" id="JAUSTO010000003">
    <property type="protein sequence ID" value="MDQ0151889.1"/>
    <property type="molecule type" value="Genomic_DNA"/>
</dbReference>
<feature type="region of interest" description="Disordered" evidence="7">
    <location>
        <begin position="398"/>
        <end position="438"/>
    </location>
</feature>
<evidence type="ECO:0000256" key="7">
    <source>
        <dbReference type="SAM" id="MobiDB-lite"/>
    </source>
</evidence>
<dbReference type="SUPFAM" id="SSF141523">
    <property type="entry name" value="L,D-transpeptidase catalytic domain-like"/>
    <property type="match status" value="1"/>
</dbReference>
<accession>A0AAE3V8U3</accession>
<feature type="region of interest" description="Disordered" evidence="7">
    <location>
        <begin position="357"/>
        <end position="379"/>
    </location>
</feature>
<keyword evidence="9" id="KW-0449">Lipoprotein</keyword>
<sequence length="587" mass="65428">MEKWTRIRLAAAAVVLALYGTGAAYFRQHSFPNTKVDGVEASYLTPEEAFQRIRKETAEGAVTVSVKDRQYQLPRAEVLSVAEDAPIRQGFAGQNTLLWPLEFFRSHELSSGKNLSFDRVRAEELLEEQGLFQLDIAPVDAKISDYSPESGFTVLPDEDGWRGGRKEIMDAIQEAAVQDALELDLTERFAVKAERSSEDSVLCQLCAEQNALAHHSYILKLGEEERELDGTILSGWLRETRDGGRGLDAAAITAYADALPDQFDAALKTLGAEQGERYIIDTVLFQHILAAKLGVTLPVPETAAQTRAREKSNEKLLKEAQRKAKRAKTPEEAERILAEAEAELVPEPEMLAVRLSSQEERSAGDADTAQSASGAEQTERYDTICLTDGIYIENVESAEAREERRRKAEKQYGPASRSNALIPDDPEEEAETASPSSAERHILAEEEIYIPVIAADPEFQLGYGLDYIDIDIEKQHVILFENGRKIMESDCVTGTPNRARETHKGVFQINYKQRNRVLRGSQRLYASFVNYWMPFDAGIGLHDATWRGQFGGTIYKSSGSHGCVNLPLSFAKKLYKRVYAGETVYVH</sequence>
<name>A0AAE3V8U3_9FIRM</name>
<comment type="caution">
    <text evidence="9">The sequence shown here is derived from an EMBL/GenBank/DDBJ whole genome shotgun (WGS) entry which is preliminary data.</text>
</comment>
<dbReference type="AlphaFoldDB" id="A0AAE3V8U3"/>